<dbReference type="GO" id="GO:0003700">
    <property type="term" value="F:DNA-binding transcription factor activity"/>
    <property type="evidence" value="ECO:0007669"/>
    <property type="project" value="TreeGrafter"/>
</dbReference>
<dbReference type="SUPFAM" id="SSF46785">
    <property type="entry name" value="Winged helix' DNA-binding domain"/>
    <property type="match status" value="1"/>
</dbReference>
<dbReference type="InterPro" id="IPR036390">
    <property type="entry name" value="WH_DNA-bd_sf"/>
</dbReference>
<dbReference type="PANTHER" id="PTHR33221">
    <property type="entry name" value="WINGED HELIX-TURN-HELIX TRANSCRIPTIONAL REGULATOR, RRF2 FAMILY"/>
    <property type="match status" value="1"/>
</dbReference>
<name>A0A560M4L3_9BRAD</name>
<reference evidence="2 3" key="1">
    <citation type="submission" date="2019-06" db="EMBL/GenBank/DDBJ databases">
        <title>Genomic Encyclopedia of Type Strains, Phase IV (KMG-V): Genome sequencing to study the core and pangenomes of soil and plant-associated prokaryotes.</title>
        <authorList>
            <person name="Whitman W."/>
        </authorList>
    </citation>
    <scope>NUCLEOTIDE SEQUENCE [LARGE SCALE GENOMIC DNA]</scope>
    <source>
        <strain evidence="2 3">BR 10355</strain>
    </source>
</reference>
<dbReference type="PROSITE" id="PS01332">
    <property type="entry name" value="HTH_RRF2_1"/>
    <property type="match status" value="1"/>
</dbReference>
<keyword evidence="3" id="KW-1185">Reference proteome</keyword>
<feature type="compositionally biased region" description="Basic residues" evidence="1">
    <location>
        <begin position="179"/>
        <end position="194"/>
    </location>
</feature>
<evidence type="ECO:0000313" key="2">
    <source>
        <dbReference type="EMBL" id="TWC00611.1"/>
    </source>
</evidence>
<feature type="region of interest" description="Disordered" evidence="1">
    <location>
        <begin position="164"/>
        <end position="194"/>
    </location>
</feature>
<dbReference type="InterPro" id="IPR036388">
    <property type="entry name" value="WH-like_DNA-bd_sf"/>
</dbReference>
<evidence type="ECO:0000256" key="1">
    <source>
        <dbReference type="SAM" id="MobiDB-lite"/>
    </source>
</evidence>
<dbReference type="GO" id="GO:0005829">
    <property type="term" value="C:cytosol"/>
    <property type="evidence" value="ECO:0007669"/>
    <property type="project" value="TreeGrafter"/>
</dbReference>
<dbReference type="PANTHER" id="PTHR33221:SF13">
    <property type="entry name" value="TRANSCRIPTIONAL REGULATOR-RELATED"/>
    <property type="match status" value="1"/>
</dbReference>
<dbReference type="Gene3D" id="1.10.10.10">
    <property type="entry name" value="Winged helix-like DNA-binding domain superfamily/Winged helix DNA-binding domain"/>
    <property type="match status" value="1"/>
</dbReference>
<protein>
    <submittedName>
        <fullName evidence="2">BadM/Rrf2 family transcriptional regulator</fullName>
    </submittedName>
</protein>
<dbReference type="Proteomes" id="UP000321304">
    <property type="component" value="Unassembled WGS sequence"/>
</dbReference>
<gene>
    <name evidence="2" type="ORF">FBZ93_105410</name>
</gene>
<dbReference type="InterPro" id="IPR030489">
    <property type="entry name" value="TR_Rrf2-type_CS"/>
</dbReference>
<dbReference type="AlphaFoldDB" id="A0A560M4L3"/>
<dbReference type="OrthoDB" id="9808360at2"/>
<dbReference type="Pfam" id="PF02082">
    <property type="entry name" value="Rrf2"/>
    <property type="match status" value="1"/>
</dbReference>
<comment type="caution">
    <text evidence="2">The sequence shown here is derived from an EMBL/GenBank/DDBJ whole genome shotgun (WGS) entry which is preliminary data.</text>
</comment>
<organism evidence="2 3">
    <name type="scientific">Bradyrhizobium macuxiense</name>
    <dbReference type="NCBI Taxonomy" id="1755647"/>
    <lineage>
        <taxon>Bacteria</taxon>
        <taxon>Pseudomonadati</taxon>
        <taxon>Pseudomonadota</taxon>
        <taxon>Alphaproteobacteria</taxon>
        <taxon>Hyphomicrobiales</taxon>
        <taxon>Nitrobacteraceae</taxon>
        <taxon>Bradyrhizobium</taxon>
    </lineage>
</organism>
<dbReference type="InterPro" id="IPR000944">
    <property type="entry name" value="Tscrpt_reg_Rrf2"/>
</dbReference>
<dbReference type="EMBL" id="VITY01000005">
    <property type="protein sequence ID" value="TWC00611.1"/>
    <property type="molecule type" value="Genomic_DNA"/>
</dbReference>
<dbReference type="PROSITE" id="PS51197">
    <property type="entry name" value="HTH_RRF2_2"/>
    <property type="match status" value="1"/>
</dbReference>
<feature type="compositionally biased region" description="Basic and acidic residues" evidence="1">
    <location>
        <begin position="164"/>
        <end position="178"/>
    </location>
</feature>
<proteinExistence type="predicted"/>
<sequence length="194" mass="21185">MAHVTVSVEYGIHCLLWLVGSGDTPLSSRDLAELQGISPSFVAKIFPKLERAGIVEASEGAGGGYVLARSPAQISFLDIVDAIEGDKPLFDCQDVRWRCPLFGATPPTWATKGTCAVHAVMLRAEKAMRDALAEQTLGDVAQRFGHAAPAAFFAEVQDWISDRVKDRPRRSDRSDRPGKPSKRRRRKLKRAGGT</sequence>
<accession>A0A560M4L3</accession>
<evidence type="ECO:0000313" key="3">
    <source>
        <dbReference type="Proteomes" id="UP000321304"/>
    </source>
</evidence>
<dbReference type="NCBIfam" id="TIGR00738">
    <property type="entry name" value="rrf2_super"/>
    <property type="match status" value="1"/>
</dbReference>